<feature type="transmembrane region" description="Helical" evidence="10">
    <location>
        <begin position="1068"/>
        <end position="1094"/>
    </location>
</feature>
<evidence type="ECO:0000256" key="9">
    <source>
        <dbReference type="SAM" id="MobiDB-lite"/>
    </source>
</evidence>
<dbReference type="GO" id="GO:0007214">
    <property type="term" value="P:gamma-aminobutyric acid signaling pathway"/>
    <property type="evidence" value="ECO:0007669"/>
    <property type="project" value="TreeGrafter"/>
</dbReference>
<dbReference type="SUPFAM" id="SSF53822">
    <property type="entry name" value="Periplasmic binding protein-like I"/>
    <property type="match status" value="1"/>
</dbReference>
<dbReference type="SUPFAM" id="SSF57184">
    <property type="entry name" value="Growth factor receptor domain"/>
    <property type="match status" value="2"/>
</dbReference>
<dbReference type="Proteomes" id="UP000186817">
    <property type="component" value="Unassembled WGS sequence"/>
</dbReference>
<keyword evidence="6 13" id="KW-0675">Receptor</keyword>
<comment type="caution">
    <text evidence="13">The sequence shown here is derived from an EMBL/GenBank/DDBJ whole genome shotgun (WGS) entry which is preliminary data.</text>
</comment>
<dbReference type="InterPro" id="IPR011641">
    <property type="entry name" value="Tyr-kin_ephrin_A/B_rcpt-like"/>
</dbReference>
<feature type="domain" description="Tyrosine-protein kinase ephrin type A/B receptor-like" evidence="12">
    <location>
        <begin position="595"/>
        <end position="643"/>
    </location>
</feature>
<feature type="domain" description="Tyrosine-protein kinase ephrin type A/B receptor-like" evidence="12">
    <location>
        <begin position="545"/>
        <end position="588"/>
    </location>
</feature>
<protein>
    <submittedName>
        <fullName evidence="13">Gamma-aminobutyric acid type B receptor subunit 2</fullName>
    </submittedName>
</protein>
<evidence type="ECO:0000256" key="7">
    <source>
        <dbReference type="ARBA" id="ARBA00023180"/>
    </source>
</evidence>
<feature type="transmembrane region" description="Helical" evidence="10">
    <location>
        <begin position="929"/>
        <end position="952"/>
    </location>
</feature>
<feature type="transmembrane region" description="Helical" evidence="10">
    <location>
        <begin position="980"/>
        <end position="1000"/>
    </location>
</feature>
<keyword evidence="8" id="KW-0807">Transducer</keyword>
<feature type="domain" description="Receptor ligand binding region" evidence="11">
    <location>
        <begin position="101"/>
        <end position="441"/>
    </location>
</feature>
<gene>
    <name evidence="13" type="primary">GABBR2</name>
    <name evidence="13" type="ORF">AK812_SmicGene43474</name>
</gene>
<evidence type="ECO:0000256" key="1">
    <source>
        <dbReference type="ARBA" id="ARBA00004370"/>
    </source>
</evidence>
<dbReference type="Gene3D" id="2.10.50.10">
    <property type="entry name" value="Tumor Necrosis Factor Receptor, subunit A, domain 2"/>
    <property type="match status" value="2"/>
</dbReference>
<dbReference type="InterPro" id="IPR002455">
    <property type="entry name" value="GPCR3_GABA-B"/>
</dbReference>
<dbReference type="InterPro" id="IPR009030">
    <property type="entry name" value="Growth_fac_rcpt_cys_sf"/>
</dbReference>
<dbReference type="OMA" id="CANPNIT"/>
<keyword evidence="4" id="KW-0297">G-protein coupled receptor</keyword>
<keyword evidence="2 10" id="KW-0812">Transmembrane</keyword>
<evidence type="ECO:0000259" key="12">
    <source>
        <dbReference type="Pfam" id="PF07699"/>
    </source>
</evidence>
<sequence length="1240" mass="135401">MDFRSMAGLRTELVLMEQRSCQQLLFIWAALFHGLAALCPETCTASTGEQWPCRYYKNGNCTIDVVNNPSRTAVEDINIVVIAPYFGSIGDKMTQAEPLLAMAAQEIEDSGFLPGYRVNVHLTDSGCSEALGTMATVEAMTRGATKHAILGDACSQACAAVSDAARLFNVLQVSPGCESPSLSDRARYPYLTRMTPSDRFKVRPVYEIMRMFNFKRVGILDGPVYTAGAKAAFRELLELDVAAGTYDWTILVDRTVRSLEDASSTAEEVLARDSKINMMVLPEYTGMWMVCQFFLRNMLPPDYVWFVSAFGNWVDGVADMVAETPECPCTADQLLQAGAGLMVSGRSPIQRLNSPHGLSGRPLIDIADEYDLRCQQFGNGQGACDVLWTGYFYDSLWHLAGILHTYLIEQNNPLSSLGSPESLEGLFNLSVHVDYLGLTGRIRQFNSIEPTTEPPSYGDRDGVQLVRQIQGGRGNEFVELALRTSDGIAWYTDLIWSPSDSSKRVPCSSGTCDLTAAWVPSDRISACFPGTVFSVELGCVSCEAGRFASVGMLECEPCNVGTFANESRMDSCRPCSAGSFSNVLGADSCETGTPGFYANESSLTSCDTCPAGRYGPQRGLAECDECPSGRTTAFSGAITQDACQCQGELYQGRCVVCVGDTRYEEGQCIACGQGLICNGSRTADIEAGYFSEATAPFSVYKCLPPDLCPGGFPGTCADELEGVPCTRCPDGKAWDNVEGCTECTPLSIFGWITAAVFGLVSVPMLYYMMNMKQTAKATTMLATSCALAMTISMIQNVGIVGYISFSWPSELQWMFDLMSIFTLDLQAVGFDCVSSSPVYGYMMTSAMLPCALAWLLICFFLSKLLPSPSWRFESGKLVSTMGQFMQVSFTIYSKIALSPMMCYTHPNGKSGMLEHNGIFCFESEEHTPMFLIGILLLAGMIIFYAMAIWATVVAPRKAASGNVWFLAATRFLLFRFRTDIWWFGTFMLPRGLMLSLSIVMAGDSPYVQMLLIVSVMLTYMVVQLISWPWKLPALNAFDAVISIALILMMAILGAFAPDLSSDIQQRLTSAVIGIITFLNVMVFLMLCVTASALIRLNVMGGSQESVILALGKIPQPEMLSNKFLILCSKIKELGEDNFTQLLSNLSIYDLRMTAQIITAVGSEVGDQSLVLARRSHLVSTSSFTPAMKDKDLDKEKQEAMAEHQAAALQETPQDEVPKDQEPRKPAAPDALSEPSQSAWL</sequence>
<proteinExistence type="predicted"/>
<evidence type="ECO:0000256" key="6">
    <source>
        <dbReference type="ARBA" id="ARBA00023170"/>
    </source>
</evidence>
<dbReference type="OrthoDB" id="439917at2759"/>
<dbReference type="GO" id="GO:0004965">
    <property type="term" value="F:G protein-coupled GABA receptor activity"/>
    <property type="evidence" value="ECO:0007669"/>
    <property type="project" value="InterPro"/>
</dbReference>
<reference evidence="13 14" key="1">
    <citation type="submission" date="2016-02" db="EMBL/GenBank/DDBJ databases">
        <title>Genome analysis of coral dinoflagellate symbionts highlights evolutionary adaptations to a symbiotic lifestyle.</title>
        <authorList>
            <person name="Aranda M."/>
            <person name="Li Y."/>
            <person name="Liew Y.J."/>
            <person name="Baumgarten S."/>
            <person name="Simakov O."/>
            <person name="Wilson M."/>
            <person name="Piel J."/>
            <person name="Ashoor H."/>
            <person name="Bougouffa S."/>
            <person name="Bajic V.B."/>
            <person name="Ryu T."/>
            <person name="Ravasi T."/>
            <person name="Bayer T."/>
            <person name="Micklem G."/>
            <person name="Kim H."/>
            <person name="Bhak J."/>
            <person name="Lajeunesse T.C."/>
            <person name="Voolstra C.R."/>
        </authorList>
    </citation>
    <scope>NUCLEOTIDE SEQUENCE [LARGE SCALE GENOMIC DNA]</scope>
    <source>
        <strain evidence="13 14">CCMP2467</strain>
    </source>
</reference>
<dbReference type="PRINTS" id="PR01176">
    <property type="entry name" value="GABABRECEPTR"/>
</dbReference>
<dbReference type="GO" id="GO:0038039">
    <property type="term" value="C:G protein-coupled receptor heterodimeric complex"/>
    <property type="evidence" value="ECO:0007669"/>
    <property type="project" value="TreeGrafter"/>
</dbReference>
<dbReference type="Pfam" id="PF01094">
    <property type="entry name" value="ANF_receptor"/>
    <property type="match status" value="1"/>
</dbReference>
<feature type="transmembrane region" description="Helical" evidence="10">
    <location>
        <begin position="781"/>
        <end position="805"/>
    </location>
</feature>
<feature type="compositionally biased region" description="Basic and acidic residues" evidence="9">
    <location>
        <begin position="1215"/>
        <end position="1226"/>
    </location>
</feature>
<dbReference type="EMBL" id="LSRX01001984">
    <property type="protein sequence ID" value="OLP76574.1"/>
    <property type="molecule type" value="Genomic_DNA"/>
</dbReference>
<dbReference type="Gene3D" id="3.40.50.2300">
    <property type="match status" value="2"/>
</dbReference>
<evidence type="ECO:0000256" key="5">
    <source>
        <dbReference type="ARBA" id="ARBA00023136"/>
    </source>
</evidence>
<feature type="transmembrane region" description="Helical" evidence="10">
    <location>
        <begin position="838"/>
        <end position="861"/>
    </location>
</feature>
<keyword evidence="14" id="KW-1185">Reference proteome</keyword>
<keyword evidence="5 10" id="KW-0472">Membrane</keyword>
<dbReference type="InterPro" id="IPR001828">
    <property type="entry name" value="ANF_lig-bd_rcpt"/>
</dbReference>
<dbReference type="Pfam" id="PF07699">
    <property type="entry name" value="Ephrin_rec_like"/>
    <property type="match status" value="2"/>
</dbReference>
<feature type="compositionally biased region" description="Basic and acidic residues" evidence="9">
    <location>
        <begin position="1187"/>
        <end position="1201"/>
    </location>
</feature>
<evidence type="ECO:0000256" key="2">
    <source>
        <dbReference type="ARBA" id="ARBA00022692"/>
    </source>
</evidence>
<feature type="transmembrane region" description="Helical" evidence="10">
    <location>
        <begin position="1006"/>
        <end position="1025"/>
    </location>
</feature>
<evidence type="ECO:0000313" key="14">
    <source>
        <dbReference type="Proteomes" id="UP000186817"/>
    </source>
</evidence>
<feature type="transmembrane region" description="Helical" evidence="10">
    <location>
        <begin position="1037"/>
        <end position="1056"/>
    </location>
</feature>
<evidence type="ECO:0000313" key="13">
    <source>
        <dbReference type="EMBL" id="OLP76574.1"/>
    </source>
</evidence>
<evidence type="ECO:0000256" key="8">
    <source>
        <dbReference type="ARBA" id="ARBA00023224"/>
    </source>
</evidence>
<evidence type="ECO:0000256" key="4">
    <source>
        <dbReference type="ARBA" id="ARBA00023040"/>
    </source>
</evidence>
<feature type="transmembrane region" description="Helical" evidence="10">
    <location>
        <begin position="748"/>
        <end position="769"/>
    </location>
</feature>
<feature type="region of interest" description="Disordered" evidence="9">
    <location>
        <begin position="1184"/>
        <end position="1240"/>
    </location>
</feature>
<name>A0A1Q9C0Y6_SYMMI</name>
<evidence type="ECO:0000256" key="3">
    <source>
        <dbReference type="ARBA" id="ARBA00022989"/>
    </source>
</evidence>
<organism evidence="13 14">
    <name type="scientific">Symbiodinium microadriaticum</name>
    <name type="common">Dinoflagellate</name>
    <name type="synonym">Zooxanthella microadriatica</name>
    <dbReference type="NCBI Taxonomy" id="2951"/>
    <lineage>
        <taxon>Eukaryota</taxon>
        <taxon>Sar</taxon>
        <taxon>Alveolata</taxon>
        <taxon>Dinophyceae</taxon>
        <taxon>Suessiales</taxon>
        <taxon>Symbiodiniaceae</taxon>
        <taxon>Symbiodinium</taxon>
    </lineage>
</organism>
<dbReference type="AlphaFoldDB" id="A0A1Q9C0Y6"/>
<dbReference type="PANTHER" id="PTHR10519:SF20">
    <property type="entry name" value="G-PROTEIN COUPLED RECEPTOR 156-RELATED"/>
    <property type="match status" value="1"/>
</dbReference>
<evidence type="ECO:0000259" key="11">
    <source>
        <dbReference type="Pfam" id="PF01094"/>
    </source>
</evidence>
<keyword evidence="7" id="KW-0325">Glycoprotein</keyword>
<dbReference type="PANTHER" id="PTHR10519">
    <property type="entry name" value="GABA-B RECEPTOR"/>
    <property type="match status" value="1"/>
</dbReference>
<dbReference type="SMART" id="SM01411">
    <property type="entry name" value="Ephrin_rec_like"/>
    <property type="match status" value="2"/>
</dbReference>
<evidence type="ECO:0000256" key="10">
    <source>
        <dbReference type="SAM" id="Phobius"/>
    </source>
</evidence>
<keyword evidence="3 10" id="KW-1133">Transmembrane helix</keyword>
<dbReference type="InterPro" id="IPR028082">
    <property type="entry name" value="Peripla_BP_I"/>
</dbReference>
<accession>A0A1Q9C0Y6</accession>
<comment type="subcellular location">
    <subcellularLocation>
        <location evidence="1">Membrane</location>
    </subcellularLocation>
</comment>